<keyword evidence="3" id="KW-1133">Transmembrane helix</keyword>
<dbReference type="EMBL" id="MH037244">
    <property type="protein sequence ID" value="AXF50746.1"/>
    <property type="molecule type" value="Genomic_DNA"/>
</dbReference>
<keyword evidence="1" id="KW-0482">Metalloprotease</keyword>
<keyword evidence="1" id="KW-0645">Protease</keyword>
<accession>A0A345BJX5</accession>
<comment type="catalytic activity">
    <reaction evidence="1">
        <text>an L-aminoacyl-L-amino acid + H2O = 2 an L-alpha-amino acid</text>
        <dbReference type="Rhea" id="RHEA:48940"/>
        <dbReference type="ChEBI" id="CHEBI:15377"/>
        <dbReference type="ChEBI" id="CHEBI:59869"/>
        <dbReference type="ChEBI" id="CHEBI:77460"/>
        <dbReference type="EC" id="3.4.13.19"/>
    </reaction>
</comment>
<dbReference type="CDD" id="cd01301">
    <property type="entry name" value="rDP_like"/>
    <property type="match status" value="1"/>
</dbReference>
<evidence type="ECO:0000313" key="4">
    <source>
        <dbReference type="EMBL" id="AXF50746.1"/>
    </source>
</evidence>
<dbReference type="PANTHER" id="PTHR10443:SF12">
    <property type="entry name" value="DIPEPTIDASE"/>
    <property type="match status" value="1"/>
</dbReference>
<keyword evidence="1" id="KW-0479">Metal-binding</keyword>
<organism evidence="4">
    <name type="scientific">Inonotus obliquus</name>
    <dbReference type="NCBI Taxonomy" id="167356"/>
    <lineage>
        <taxon>Eukaryota</taxon>
        <taxon>Fungi</taxon>
        <taxon>Dikarya</taxon>
        <taxon>Basidiomycota</taxon>
        <taxon>Agaricomycotina</taxon>
        <taxon>Agaricomycetes</taxon>
        <taxon>Hymenochaetales</taxon>
        <taxon>Hymenochaetaceae</taxon>
        <taxon>Inonotus</taxon>
    </lineage>
</organism>
<evidence type="ECO:0000256" key="1">
    <source>
        <dbReference type="RuleBase" id="RU341113"/>
    </source>
</evidence>
<evidence type="ECO:0000256" key="3">
    <source>
        <dbReference type="SAM" id="Phobius"/>
    </source>
</evidence>
<dbReference type="GO" id="GO:0070573">
    <property type="term" value="F:metallodipeptidase activity"/>
    <property type="evidence" value="ECO:0007669"/>
    <property type="project" value="InterPro"/>
</dbReference>
<comment type="similarity">
    <text evidence="1">Belongs to the metallo-dependent hydrolases superfamily. Peptidase M19 family.</text>
</comment>
<feature type="transmembrane region" description="Helical" evidence="3">
    <location>
        <begin position="56"/>
        <end position="77"/>
    </location>
</feature>
<feature type="region of interest" description="Disordered" evidence="2">
    <location>
        <begin position="443"/>
        <end position="465"/>
    </location>
</feature>
<evidence type="ECO:0000256" key="2">
    <source>
        <dbReference type="SAM" id="MobiDB-lite"/>
    </source>
</evidence>
<dbReference type="InterPro" id="IPR008257">
    <property type="entry name" value="Pept_M19"/>
</dbReference>
<feature type="compositionally biased region" description="Polar residues" evidence="2">
    <location>
        <begin position="30"/>
        <end position="39"/>
    </location>
</feature>
<comment type="cofactor">
    <cofactor evidence="1">
        <name>Zn(2+)</name>
        <dbReference type="ChEBI" id="CHEBI:29105"/>
    </cofactor>
</comment>
<dbReference type="PROSITE" id="PS51365">
    <property type="entry name" value="RENAL_DIPEPTIDASE_2"/>
    <property type="match status" value="1"/>
</dbReference>
<sequence length="465" mass="50688">MSYPRQSAENAPLLGVPTQPAPYPGPLSPSLYNDPNTSRKPLDEREAQRKHTARRAIAACCLVVVFIIALAIFLGIWESGWTDSDPRAVASAVLSRSPIIDGHIDLPELARVVYGNNISAFDLHKPMPGHVDIPRLREGRVGGFFWSVYVDCKPENENFTKPSYRVRDTLEQIDVAHLLIDAYPDTFRLATSSSDVRSAIRSKKIASLIGVEGAHQLGNSLAVLRQYYALGARYLTLTHSCNNAFADSAGILSSPPPVHGGLSTLGKSLVYELNRLGMFVDLSHVSDDTAKQALALSAARGAPVIWSHSSARAVHNVPRNVPDNILELLTTEDDAMARWRGQTDGVVMVNFAPIFVASEGKATLEKVADHVDHIAKVAGKEHVGIGSDFDGIDSVPTGLEDVSKYPDLIAELYARGWSRRELAGLAGGNLLRVMERAERVAHQMQKDGAKPSMDIYDKRTDIPHP</sequence>
<name>A0A345BJX5_9AGAM</name>
<dbReference type="SUPFAM" id="SSF51556">
    <property type="entry name" value="Metallo-dependent hydrolases"/>
    <property type="match status" value="1"/>
</dbReference>
<dbReference type="Pfam" id="PF01244">
    <property type="entry name" value="Peptidase_M19"/>
    <property type="match status" value="1"/>
</dbReference>
<reference evidence="4" key="1">
    <citation type="submission" date="2018-03" db="EMBL/GenBank/DDBJ databases">
        <authorList>
            <person name="Keele B.F."/>
        </authorList>
    </citation>
    <scope>NUCLEOTIDE SEQUENCE</scope>
</reference>
<keyword evidence="1" id="KW-0862">Zinc</keyword>
<dbReference type="InterPro" id="IPR032466">
    <property type="entry name" value="Metal_Hydrolase"/>
</dbReference>
<dbReference type="GO" id="GO:0046872">
    <property type="term" value="F:metal ion binding"/>
    <property type="evidence" value="ECO:0007669"/>
    <property type="project" value="UniProtKB-UniRule"/>
</dbReference>
<dbReference type="PANTHER" id="PTHR10443">
    <property type="entry name" value="MICROSOMAL DIPEPTIDASE"/>
    <property type="match status" value="1"/>
</dbReference>
<feature type="region of interest" description="Disordered" evidence="2">
    <location>
        <begin position="1"/>
        <end position="47"/>
    </location>
</feature>
<dbReference type="AlphaFoldDB" id="A0A345BJX5"/>
<keyword evidence="1" id="KW-0224">Dipeptidase</keyword>
<protein>
    <recommendedName>
        <fullName evidence="1">Dipeptidase</fullName>
        <ecNumber evidence="1">3.4.13.19</ecNumber>
    </recommendedName>
</protein>
<keyword evidence="3" id="KW-0472">Membrane</keyword>
<dbReference type="Gene3D" id="3.20.20.140">
    <property type="entry name" value="Metal-dependent hydrolases"/>
    <property type="match status" value="1"/>
</dbReference>
<dbReference type="GO" id="GO:0006508">
    <property type="term" value="P:proteolysis"/>
    <property type="evidence" value="ECO:0007669"/>
    <property type="project" value="UniProtKB-KW"/>
</dbReference>
<proteinExistence type="inferred from homology"/>
<keyword evidence="3" id="KW-0812">Transmembrane</keyword>
<keyword evidence="1" id="KW-0378">Hydrolase</keyword>
<dbReference type="EC" id="3.4.13.19" evidence="1"/>